<feature type="domain" description="HTH tetR-type" evidence="5">
    <location>
        <begin position="12"/>
        <end position="72"/>
    </location>
</feature>
<dbReference type="EMBL" id="BANX01000008">
    <property type="protein sequence ID" value="GAC67492.1"/>
    <property type="molecule type" value="Genomic_DNA"/>
</dbReference>
<dbReference type="Pfam" id="PF13305">
    <property type="entry name" value="TetR_C_33"/>
    <property type="match status" value="1"/>
</dbReference>
<name>M0QJ92_9ACTN</name>
<dbReference type="PANTHER" id="PTHR30055:SF234">
    <property type="entry name" value="HTH-TYPE TRANSCRIPTIONAL REGULATOR BETI"/>
    <property type="match status" value="1"/>
</dbReference>
<evidence type="ECO:0000256" key="4">
    <source>
        <dbReference type="PROSITE-ProRule" id="PRU00335"/>
    </source>
</evidence>
<feature type="DNA-binding region" description="H-T-H motif" evidence="4">
    <location>
        <begin position="35"/>
        <end position="54"/>
    </location>
</feature>
<proteinExistence type="predicted"/>
<evidence type="ECO:0000256" key="1">
    <source>
        <dbReference type="ARBA" id="ARBA00023015"/>
    </source>
</evidence>
<dbReference type="InterPro" id="IPR050109">
    <property type="entry name" value="HTH-type_TetR-like_transc_reg"/>
</dbReference>
<dbReference type="STRING" id="1223545.GS4_08_00760"/>
<dbReference type="AlphaFoldDB" id="M0QJ92"/>
<dbReference type="PROSITE" id="PS50977">
    <property type="entry name" value="HTH_TETR_2"/>
    <property type="match status" value="1"/>
</dbReference>
<dbReference type="Pfam" id="PF00440">
    <property type="entry name" value="TetR_N"/>
    <property type="match status" value="1"/>
</dbReference>
<dbReference type="Proteomes" id="UP000011666">
    <property type="component" value="Unassembled WGS sequence"/>
</dbReference>
<dbReference type="SUPFAM" id="SSF46689">
    <property type="entry name" value="Homeodomain-like"/>
    <property type="match status" value="1"/>
</dbReference>
<evidence type="ECO:0000256" key="2">
    <source>
        <dbReference type="ARBA" id="ARBA00023125"/>
    </source>
</evidence>
<dbReference type="SUPFAM" id="SSF48498">
    <property type="entry name" value="Tetracyclin repressor-like, C-terminal domain"/>
    <property type="match status" value="1"/>
</dbReference>
<evidence type="ECO:0000259" key="5">
    <source>
        <dbReference type="PROSITE" id="PS50977"/>
    </source>
</evidence>
<keyword evidence="1" id="KW-0805">Transcription regulation</keyword>
<gene>
    <name evidence="6" type="ORF">GS4_08_00760</name>
</gene>
<dbReference type="PANTHER" id="PTHR30055">
    <property type="entry name" value="HTH-TYPE TRANSCRIPTIONAL REGULATOR RUTR"/>
    <property type="match status" value="1"/>
</dbReference>
<evidence type="ECO:0000256" key="3">
    <source>
        <dbReference type="ARBA" id="ARBA00023163"/>
    </source>
</evidence>
<keyword evidence="2 4" id="KW-0238">DNA-binding</keyword>
<dbReference type="OrthoDB" id="8222629at2"/>
<dbReference type="InterPro" id="IPR036271">
    <property type="entry name" value="Tet_transcr_reg_TetR-rel_C_sf"/>
</dbReference>
<dbReference type="InterPro" id="IPR001647">
    <property type="entry name" value="HTH_TetR"/>
</dbReference>
<dbReference type="Gene3D" id="1.10.357.10">
    <property type="entry name" value="Tetracycline Repressor, domain 2"/>
    <property type="match status" value="1"/>
</dbReference>
<dbReference type="InterPro" id="IPR009057">
    <property type="entry name" value="Homeodomain-like_sf"/>
</dbReference>
<dbReference type="GO" id="GO:0003700">
    <property type="term" value="F:DNA-binding transcription factor activity"/>
    <property type="evidence" value="ECO:0007669"/>
    <property type="project" value="TreeGrafter"/>
</dbReference>
<comment type="caution">
    <text evidence="6">The sequence shown here is derived from an EMBL/GenBank/DDBJ whole genome shotgun (WGS) entry which is preliminary data.</text>
</comment>
<reference evidence="6 7" key="1">
    <citation type="submission" date="2013-01" db="EMBL/GenBank/DDBJ databases">
        <title>Whole genome shotgun sequence of Gordonia soli NBRC 108243.</title>
        <authorList>
            <person name="Isaki-Nakamura S."/>
            <person name="Hosoyama A."/>
            <person name="Tsuchikane K."/>
            <person name="Ando Y."/>
            <person name="Baba S."/>
            <person name="Ohji S."/>
            <person name="Hamada M."/>
            <person name="Tamura T."/>
            <person name="Yamazoe A."/>
            <person name="Yamazaki S."/>
            <person name="Fujita N."/>
        </authorList>
    </citation>
    <scope>NUCLEOTIDE SEQUENCE [LARGE SCALE GENOMIC DNA]</scope>
    <source>
        <strain evidence="6 7">NBRC 108243</strain>
    </source>
</reference>
<evidence type="ECO:0000313" key="7">
    <source>
        <dbReference type="Proteomes" id="UP000011666"/>
    </source>
</evidence>
<protein>
    <submittedName>
        <fullName evidence="6">Putative TetR family transcriptional regulator</fullName>
    </submittedName>
</protein>
<keyword evidence="7" id="KW-1185">Reference proteome</keyword>
<dbReference type="GO" id="GO:0000976">
    <property type="term" value="F:transcription cis-regulatory region binding"/>
    <property type="evidence" value="ECO:0007669"/>
    <property type="project" value="TreeGrafter"/>
</dbReference>
<dbReference type="InterPro" id="IPR025996">
    <property type="entry name" value="MT1864/Rv1816-like_C"/>
</dbReference>
<dbReference type="RefSeq" id="WP_007618737.1">
    <property type="nucleotide sequence ID" value="NZ_BANX01000008.1"/>
</dbReference>
<keyword evidence="3" id="KW-0804">Transcription</keyword>
<dbReference type="eggNOG" id="COG1309">
    <property type="taxonomic scope" value="Bacteria"/>
</dbReference>
<sequence length="192" mass="20611">MTSTRSPRTPATEVRAALITAGRRILERDGESALTVRAVAGEARVAPMGVYNHFDGKDGLLDAVVSDGFEEFARAISTTDSDPLERLFASGRAYRRFAASYPRLYALMFSGRCRPDPAVAENAFGRFVEVIRYGQAGGIIVAGDPADLALQVWSCVHGAMSLELMTAQPLTIDATENYENVLSLIARGVAPG</sequence>
<evidence type="ECO:0000313" key="6">
    <source>
        <dbReference type="EMBL" id="GAC67492.1"/>
    </source>
</evidence>
<accession>M0QJ92</accession>
<organism evidence="6 7">
    <name type="scientific">Gordonia soli NBRC 108243</name>
    <dbReference type="NCBI Taxonomy" id="1223545"/>
    <lineage>
        <taxon>Bacteria</taxon>
        <taxon>Bacillati</taxon>
        <taxon>Actinomycetota</taxon>
        <taxon>Actinomycetes</taxon>
        <taxon>Mycobacteriales</taxon>
        <taxon>Gordoniaceae</taxon>
        <taxon>Gordonia</taxon>
    </lineage>
</organism>